<feature type="domain" description="O-methyltransferase C-terminal" evidence="4">
    <location>
        <begin position="34"/>
        <end position="90"/>
    </location>
</feature>
<evidence type="ECO:0000256" key="3">
    <source>
        <dbReference type="ARBA" id="ARBA00022691"/>
    </source>
</evidence>
<gene>
    <name evidence="5" type="ORF">C4D60_Mb11t06960</name>
</gene>
<dbReference type="AlphaFoldDB" id="A0A4S8J3S6"/>
<evidence type="ECO:0000313" key="6">
    <source>
        <dbReference type="Proteomes" id="UP000317650"/>
    </source>
</evidence>
<keyword evidence="6" id="KW-1185">Reference proteome</keyword>
<dbReference type="Pfam" id="PF00891">
    <property type="entry name" value="Methyltransf_2"/>
    <property type="match status" value="1"/>
</dbReference>
<keyword evidence="1" id="KW-0489">Methyltransferase</keyword>
<name>A0A4S8J3S6_MUSBA</name>
<dbReference type="InterPro" id="IPR016461">
    <property type="entry name" value="COMT-like"/>
</dbReference>
<dbReference type="GO" id="GO:0008171">
    <property type="term" value="F:O-methyltransferase activity"/>
    <property type="evidence" value="ECO:0007669"/>
    <property type="project" value="InterPro"/>
</dbReference>
<organism evidence="5 6">
    <name type="scientific">Musa balbisiana</name>
    <name type="common">Banana</name>
    <dbReference type="NCBI Taxonomy" id="52838"/>
    <lineage>
        <taxon>Eukaryota</taxon>
        <taxon>Viridiplantae</taxon>
        <taxon>Streptophyta</taxon>
        <taxon>Embryophyta</taxon>
        <taxon>Tracheophyta</taxon>
        <taxon>Spermatophyta</taxon>
        <taxon>Magnoliopsida</taxon>
        <taxon>Liliopsida</taxon>
        <taxon>Zingiberales</taxon>
        <taxon>Musaceae</taxon>
        <taxon>Musa</taxon>
    </lineage>
</organism>
<dbReference type="SUPFAM" id="SSF53335">
    <property type="entry name" value="S-adenosyl-L-methionine-dependent methyltransferases"/>
    <property type="match status" value="1"/>
</dbReference>
<dbReference type="InterPro" id="IPR029063">
    <property type="entry name" value="SAM-dependent_MTases_sf"/>
</dbReference>
<evidence type="ECO:0000313" key="5">
    <source>
        <dbReference type="EMBL" id="THU55474.1"/>
    </source>
</evidence>
<dbReference type="GO" id="GO:0032259">
    <property type="term" value="P:methylation"/>
    <property type="evidence" value="ECO:0007669"/>
    <property type="project" value="UniProtKB-KW"/>
</dbReference>
<proteinExistence type="predicted"/>
<accession>A0A4S8J3S6</accession>
<dbReference type="Gene3D" id="3.40.50.150">
    <property type="entry name" value="Vaccinia Virus protein VP39"/>
    <property type="match status" value="2"/>
</dbReference>
<dbReference type="PANTHER" id="PTHR11746">
    <property type="entry name" value="O-METHYLTRANSFERASE"/>
    <property type="match status" value="1"/>
</dbReference>
<dbReference type="Proteomes" id="UP000317650">
    <property type="component" value="Chromosome 11"/>
</dbReference>
<evidence type="ECO:0000259" key="4">
    <source>
        <dbReference type="Pfam" id="PF00891"/>
    </source>
</evidence>
<dbReference type="InterPro" id="IPR001077">
    <property type="entry name" value="COMT_C"/>
</dbReference>
<evidence type="ECO:0000256" key="1">
    <source>
        <dbReference type="ARBA" id="ARBA00022603"/>
    </source>
</evidence>
<reference evidence="5 6" key="1">
    <citation type="journal article" date="2019" name="Nat. Plants">
        <title>Genome sequencing of Musa balbisiana reveals subgenome evolution and function divergence in polyploid bananas.</title>
        <authorList>
            <person name="Yao X."/>
        </authorList>
    </citation>
    <scope>NUCLEOTIDE SEQUENCE [LARGE SCALE GENOMIC DNA]</scope>
    <source>
        <strain evidence="6">cv. DH-PKW</strain>
        <tissue evidence="5">Leaves</tissue>
    </source>
</reference>
<dbReference type="EMBL" id="PYDT01000007">
    <property type="protein sequence ID" value="THU55474.1"/>
    <property type="molecule type" value="Genomic_DNA"/>
</dbReference>
<protein>
    <recommendedName>
        <fullName evidence="4">O-methyltransferase C-terminal domain-containing protein</fullName>
    </recommendedName>
</protein>
<sequence>MTHFLSCPCGVAGVTHVGGNMFESIPTGDAIFMKGGKVIACEPVLPEETDNSRRTRALLEGDIFVMAIYRTQGRERTEEEFRQLGGVAGFTAFRAIYLDPFYAVVEYQK</sequence>
<evidence type="ECO:0000256" key="2">
    <source>
        <dbReference type="ARBA" id="ARBA00022679"/>
    </source>
</evidence>
<dbReference type="STRING" id="52838.A0A4S8J3S6"/>
<keyword evidence="3" id="KW-0949">S-adenosyl-L-methionine</keyword>
<comment type="caution">
    <text evidence="5">The sequence shown here is derived from an EMBL/GenBank/DDBJ whole genome shotgun (WGS) entry which is preliminary data.</text>
</comment>
<keyword evidence="2" id="KW-0808">Transferase</keyword>